<evidence type="ECO:0000259" key="12">
    <source>
        <dbReference type="Pfam" id="PF08264"/>
    </source>
</evidence>
<dbReference type="CDD" id="cd07958">
    <property type="entry name" value="Anticodon_Ia_Leu_BEm"/>
    <property type="match status" value="1"/>
</dbReference>
<evidence type="ECO:0000259" key="13">
    <source>
        <dbReference type="Pfam" id="PF09334"/>
    </source>
</evidence>
<sequence>MSAHNETQTYDPRAVEARAQQHWADADAYRVTEDTSKKAFYACSMLPYPSGKLHMGHVRNYTINDMLTRYLRMNGHNVLMPMGWDAFGLPAENAALKNKVPPAAWTYDNIAYMKKQMKAMGLAIDWSREIATCQPEYYKWNQWLFIKMLEAGICERRTQTVNWDPVDQTVLANEQVIDGKGWRSGAPVEKREIPGYYLNITKYADELLSAVANPEDKNYLAGWPERVRLMQENWIGKSEGVRFAFAHDIKDASGALINNGQLWVFTTRADTIMGVTFCAVAAEHPLALHAAATKPEVQAFIDECKTGGTTEAELATQEKKGVPTGLFVTHPITGQQVEVWVGNYVLMSYGDGAVMGVPAHDERDFAFAKKYGIAIQQVIAVEGETFSTEAWQEWYGDKLKGVCVNSGELDGLGHKDAVNKVAEILIAKGVGEKKTTWRLRDWGISRQRYWGTPIPIIHCADCGPVPVPEQDLPVRLPEDVVPDGSGNPLKSRPDFLNVGCPKCGKPAQRETDTMDTFVDSSWYFLRYTCADNQGAMVDARTDYWMADGGMDQYIGGIEHAILHLLYARFWTKVMRDLGLIKVDEPFKKLLTQGMVLNHIYSRRTAKGGKEYFWPHDVEHVMDDAGKVVGARLINAVDSADGQLPVGTAIDYEGVGTMSKSKNNGIDPQELIEKYGADTARLYTMFTAPPELTLEWNDAAVEGSYRFLRRVWNFGVKLRNLDFASTLPVAAGAGKLADVAFGKDAKALRLEIHTVLKQVDYDYQRMQYNTVVSGAMKMLNALEGFKGGDTPDGQIALIEGFGILVRVLYPATPHLAHALWSELGYAEQLGDLLDTPWPQVDASALVQDEIELMLQVNGKLRGSIKVSPQADKAAIEAAALASEDFAKFAEGKPAKKVIVVPGRLVNVVI</sequence>
<keyword evidence="6 9" id="KW-0648">Protein biosynthesis</keyword>
<dbReference type="PRINTS" id="PR00985">
    <property type="entry name" value="TRNASYNTHLEU"/>
</dbReference>
<gene>
    <name evidence="9" type="primary">leuS</name>
    <name evidence="15" type="ORF">DEH84_16805</name>
</gene>
<dbReference type="KEGG" id="aon:DEH84_16805"/>
<keyword evidence="16" id="KW-1185">Reference proteome</keyword>
<dbReference type="FunFam" id="1.10.730.10:FF:000003">
    <property type="entry name" value="Leucine--tRNA ligase"/>
    <property type="match status" value="1"/>
</dbReference>
<feature type="short sequence motif" description="'HIGH' region" evidence="9">
    <location>
        <begin position="47"/>
        <end position="57"/>
    </location>
</feature>
<dbReference type="GO" id="GO:0005524">
    <property type="term" value="F:ATP binding"/>
    <property type="evidence" value="ECO:0007669"/>
    <property type="project" value="UniProtKB-UniRule"/>
</dbReference>
<evidence type="ECO:0000313" key="15">
    <source>
        <dbReference type="EMBL" id="AWI54895.1"/>
    </source>
</evidence>
<dbReference type="SUPFAM" id="SSF50677">
    <property type="entry name" value="ValRS/IleRS/LeuRS editing domain"/>
    <property type="match status" value="1"/>
</dbReference>
<name>A0A2U8FV05_9BURK</name>
<evidence type="ECO:0000256" key="2">
    <source>
        <dbReference type="ARBA" id="ARBA00022490"/>
    </source>
</evidence>
<dbReference type="Pfam" id="PF00133">
    <property type="entry name" value="tRNA-synt_1"/>
    <property type="match status" value="1"/>
</dbReference>
<comment type="catalytic activity">
    <reaction evidence="8 9">
        <text>tRNA(Leu) + L-leucine + ATP = L-leucyl-tRNA(Leu) + AMP + diphosphate</text>
        <dbReference type="Rhea" id="RHEA:11688"/>
        <dbReference type="Rhea" id="RHEA-COMP:9613"/>
        <dbReference type="Rhea" id="RHEA-COMP:9622"/>
        <dbReference type="ChEBI" id="CHEBI:30616"/>
        <dbReference type="ChEBI" id="CHEBI:33019"/>
        <dbReference type="ChEBI" id="CHEBI:57427"/>
        <dbReference type="ChEBI" id="CHEBI:78442"/>
        <dbReference type="ChEBI" id="CHEBI:78494"/>
        <dbReference type="ChEBI" id="CHEBI:456215"/>
        <dbReference type="EC" id="6.1.1.4"/>
    </reaction>
</comment>
<dbReference type="InterPro" id="IPR014729">
    <property type="entry name" value="Rossmann-like_a/b/a_fold"/>
</dbReference>
<dbReference type="Gene3D" id="3.40.50.620">
    <property type="entry name" value="HUPs"/>
    <property type="match status" value="2"/>
</dbReference>
<evidence type="ECO:0000259" key="11">
    <source>
        <dbReference type="Pfam" id="PF00133"/>
    </source>
</evidence>
<dbReference type="InterPro" id="IPR013155">
    <property type="entry name" value="M/V/L/I-tRNA-synth_anticd-bd"/>
</dbReference>
<dbReference type="Pfam" id="PF13603">
    <property type="entry name" value="tRNA-synt_1_2"/>
    <property type="match status" value="1"/>
</dbReference>
<dbReference type="PANTHER" id="PTHR43740:SF2">
    <property type="entry name" value="LEUCINE--TRNA LIGASE, MITOCHONDRIAL"/>
    <property type="match status" value="1"/>
</dbReference>
<feature type="domain" description="Methionyl/Leucyl tRNA synthetase" evidence="13">
    <location>
        <begin position="43"/>
        <end position="176"/>
    </location>
</feature>
<dbReference type="PANTHER" id="PTHR43740">
    <property type="entry name" value="LEUCYL-TRNA SYNTHETASE"/>
    <property type="match status" value="1"/>
</dbReference>
<keyword evidence="2 9" id="KW-0963">Cytoplasm</keyword>
<dbReference type="RefSeq" id="WP_109038014.1">
    <property type="nucleotide sequence ID" value="NZ_CP029210.1"/>
</dbReference>
<dbReference type="GO" id="GO:0004823">
    <property type="term" value="F:leucine-tRNA ligase activity"/>
    <property type="evidence" value="ECO:0007669"/>
    <property type="project" value="UniProtKB-UniRule"/>
</dbReference>
<feature type="binding site" evidence="9">
    <location>
        <position position="659"/>
    </location>
    <ligand>
        <name>ATP</name>
        <dbReference type="ChEBI" id="CHEBI:30616"/>
    </ligand>
</feature>
<comment type="similarity">
    <text evidence="1 9 10">Belongs to the class-I aminoacyl-tRNA synthetase family.</text>
</comment>
<dbReference type="HAMAP" id="MF_00049_B">
    <property type="entry name" value="Leu_tRNA_synth_B"/>
    <property type="match status" value="1"/>
</dbReference>
<dbReference type="InterPro" id="IPR009080">
    <property type="entry name" value="tRNAsynth_Ia_anticodon-bd"/>
</dbReference>
<evidence type="ECO:0000256" key="8">
    <source>
        <dbReference type="ARBA" id="ARBA00047469"/>
    </source>
</evidence>
<dbReference type="SUPFAM" id="SSF47323">
    <property type="entry name" value="Anticodon-binding domain of a subclass of class I aminoacyl-tRNA synthetases"/>
    <property type="match status" value="1"/>
</dbReference>
<dbReference type="EMBL" id="CP029210">
    <property type="protein sequence ID" value="AWI54895.1"/>
    <property type="molecule type" value="Genomic_DNA"/>
</dbReference>
<dbReference type="InterPro" id="IPR009008">
    <property type="entry name" value="Val/Leu/Ile-tRNA-synth_edit"/>
</dbReference>
<evidence type="ECO:0000256" key="6">
    <source>
        <dbReference type="ARBA" id="ARBA00022917"/>
    </source>
</evidence>
<comment type="subcellular location">
    <subcellularLocation>
        <location evidence="9">Cytoplasm</location>
    </subcellularLocation>
</comment>
<evidence type="ECO:0000256" key="4">
    <source>
        <dbReference type="ARBA" id="ARBA00022741"/>
    </source>
</evidence>
<feature type="domain" description="Aminoacyl-tRNA synthetase class Ia" evidence="11">
    <location>
        <begin position="656"/>
        <end position="686"/>
    </location>
</feature>
<evidence type="ECO:0000256" key="9">
    <source>
        <dbReference type="HAMAP-Rule" id="MF_00049"/>
    </source>
</evidence>
<proteinExistence type="inferred from homology"/>
<dbReference type="EC" id="6.1.1.4" evidence="9"/>
<evidence type="ECO:0000256" key="3">
    <source>
        <dbReference type="ARBA" id="ARBA00022598"/>
    </source>
</evidence>
<dbReference type="FunFam" id="3.40.50.620:FF:000003">
    <property type="entry name" value="Leucine--tRNA ligase"/>
    <property type="match status" value="1"/>
</dbReference>
<dbReference type="InterPro" id="IPR001412">
    <property type="entry name" value="aa-tRNA-synth_I_CS"/>
</dbReference>
<dbReference type="Pfam" id="PF09334">
    <property type="entry name" value="tRNA-synt_1g"/>
    <property type="match status" value="1"/>
</dbReference>
<dbReference type="GO" id="GO:0006429">
    <property type="term" value="P:leucyl-tRNA aminoacylation"/>
    <property type="evidence" value="ECO:0007669"/>
    <property type="project" value="UniProtKB-UniRule"/>
</dbReference>
<evidence type="ECO:0000259" key="14">
    <source>
        <dbReference type="Pfam" id="PF13603"/>
    </source>
</evidence>
<dbReference type="FunFam" id="3.40.50.620:FF:000056">
    <property type="entry name" value="Leucine--tRNA ligase"/>
    <property type="match status" value="1"/>
</dbReference>
<evidence type="ECO:0000256" key="7">
    <source>
        <dbReference type="ARBA" id="ARBA00023146"/>
    </source>
</evidence>
<keyword evidence="4 9" id="KW-0547">Nucleotide-binding</keyword>
<dbReference type="Gene3D" id="3.10.20.590">
    <property type="match status" value="1"/>
</dbReference>
<accession>A0A2U8FV05</accession>
<dbReference type="InterPro" id="IPR002300">
    <property type="entry name" value="aa-tRNA-synth_Ia"/>
</dbReference>
<dbReference type="InterPro" id="IPR025709">
    <property type="entry name" value="Leu_tRNA-synth_edit"/>
</dbReference>
<dbReference type="GO" id="GO:0005829">
    <property type="term" value="C:cytosol"/>
    <property type="evidence" value="ECO:0007669"/>
    <property type="project" value="TreeGrafter"/>
</dbReference>
<keyword evidence="5 9" id="KW-0067">ATP-binding</keyword>
<feature type="short sequence motif" description="'KMSKS' region" evidence="9">
    <location>
        <begin position="656"/>
        <end position="660"/>
    </location>
</feature>
<dbReference type="OrthoDB" id="9810365at2"/>
<keyword evidence="3 9" id="KW-0436">Ligase</keyword>
<dbReference type="CDD" id="cd00812">
    <property type="entry name" value="LeuRS_core"/>
    <property type="match status" value="1"/>
</dbReference>
<organism evidence="15 16">
    <name type="scientific">Aquabacterium olei</name>
    <dbReference type="NCBI Taxonomy" id="1296669"/>
    <lineage>
        <taxon>Bacteria</taxon>
        <taxon>Pseudomonadati</taxon>
        <taxon>Pseudomonadota</taxon>
        <taxon>Betaproteobacteria</taxon>
        <taxon>Burkholderiales</taxon>
        <taxon>Aquabacterium</taxon>
    </lineage>
</organism>
<evidence type="ECO:0000256" key="10">
    <source>
        <dbReference type="RuleBase" id="RU363035"/>
    </source>
</evidence>
<keyword evidence="7 9" id="KW-0030">Aminoacyl-tRNA synthetase</keyword>
<dbReference type="Gene3D" id="1.10.730.10">
    <property type="entry name" value="Isoleucyl-tRNA Synthetase, Domain 1"/>
    <property type="match status" value="2"/>
</dbReference>
<dbReference type="NCBIfam" id="TIGR00396">
    <property type="entry name" value="leuS_bact"/>
    <property type="match status" value="1"/>
</dbReference>
<dbReference type="Gene3D" id="2.20.28.290">
    <property type="match status" value="1"/>
</dbReference>
<dbReference type="InterPro" id="IPR002302">
    <property type="entry name" value="Leu-tRNA-ligase"/>
</dbReference>
<protein>
    <recommendedName>
        <fullName evidence="9">Leucine--tRNA ligase</fullName>
        <ecNumber evidence="9">6.1.1.4</ecNumber>
    </recommendedName>
    <alternativeName>
        <fullName evidence="9">Leucyl-tRNA synthetase</fullName>
        <shortName evidence="9">LeuRS</shortName>
    </alternativeName>
</protein>
<dbReference type="InterPro" id="IPR015413">
    <property type="entry name" value="Methionyl/Leucyl_tRNA_Synth"/>
</dbReference>
<dbReference type="AlphaFoldDB" id="A0A2U8FV05"/>
<dbReference type="GO" id="GO:0002161">
    <property type="term" value="F:aminoacyl-tRNA deacylase activity"/>
    <property type="evidence" value="ECO:0007669"/>
    <property type="project" value="InterPro"/>
</dbReference>
<feature type="domain" description="Leucyl-tRNA synthetase editing" evidence="14">
    <location>
        <begin position="232"/>
        <end position="425"/>
    </location>
</feature>
<evidence type="ECO:0000256" key="1">
    <source>
        <dbReference type="ARBA" id="ARBA00005594"/>
    </source>
</evidence>
<feature type="domain" description="Methionyl/Valyl/Leucyl/Isoleucyl-tRNA synthetase anticodon-binding" evidence="12">
    <location>
        <begin position="747"/>
        <end position="871"/>
    </location>
</feature>
<evidence type="ECO:0000256" key="5">
    <source>
        <dbReference type="ARBA" id="ARBA00022840"/>
    </source>
</evidence>
<evidence type="ECO:0000313" key="16">
    <source>
        <dbReference type="Proteomes" id="UP000244892"/>
    </source>
</evidence>
<dbReference type="Proteomes" id="UP000244892">
    <property type="component" value="Chromosome"/>
</dbReference>
<dbReference type="SUPFAM" id="SSF52374">
    <property type="entry name" value="Nucleotidylyl transferase"/>
    <property type="match status" value="1"/>
</dbReference>
<reference evidence="15 16" key="1">
    <citation type="submission" date="2018-05" db="EMBL/GenBank/DDBJ databases">
        <title>complete genome sequence of Aquabacterium olei NBRC 110486.</title>
        <authorList>
            <person name="Tang B."/>
            <person name="Chang J."/>
            <person name="Zhang L."/>
            <person name="Yang H."/>
        </authorList>
    </citation>
    <scope>NUCLEOTIDE SEQUENCE [LARGE SCALE GENOMIC DNA]</scope>
    <source>
        <strain evidence="15 16">NBRC 110486</strain>
    </source>
</reference>
<dbReference type="FunFam" id="3.10.20.590:FF:000001">
    <property type="entry name" value="Leucine--tRNA ligase"/>
    <property type="match status" value="1"/>
</dbReference>
<dbReference type="FunFam" id="3.90.740.10:FF:000012">
    <property type="entry name" value="Leucine--tRNA ligase"/>
    <property type="match status" value="1"/>
</dbReference>
<dbReference type="PROSITE" id="PS00178">
    <property type="entry name" value="AA_TRNA_LIGASE_I"/>
    <property type="match status" value="1"/>
</dbReference>
<dbReference type="Pfam" id="PF08264">
    <property type="entry name" value="Anticodon_1"/>
    <property type="match status" value="1"/>
</dbReference>